<dbReference type="InterPro" id="IPR029063">
    <property type="entry name" value="SAM-dependent_MTases_sf"/>
</dbReference>
<dbReference type="GO" id="GO:0032259">
    <property type="term" value="P:methylation"/>
    <property type="evidence" value="ECO:0007669"/>
    <property type="project" value="UniProtKB-KW"/>
</dbReference>
<comment type="caution">
    <text evidence="12">The sequence shown here is derived from an EMBL/GenBank/DDBJ whole genome shotgun (WGS) entry which is preliminary data.</text>
</comment>
<protein>
    <recommendedName>
        <fullName evidence="4">Protein-L-isoaspartate O-methyltransferase</fullName>
        <ecNumber evidence="3">2.1.1.77</ecNumber>
    </recommendedName>
    <alternativeName>
        <fullName evidence="11">L-isoaspartyl protein carboxyl methyltransferase</fullName>
    </alternativeName>
    <alternativeName>
        <fullName evidence="9">Protein L-isoaspartyl methyltransferase</fullName>
    </alternativeName>
    <alternativeName>
        <fullName evidence="10">Protein-beta-aspartate methyltransferase</fullName>
    </alternativeName>
</protein>
<keyword evidence="5" id="KW-0963">Cytoplasm</keyword>
<evidence type="ECO:0000256" key="10">
    <source>
        <dbReference type="ARBA" id="ARBA00031323"/>
    </source>
</evidence>
<dbReference type="PANTHER" id="PTHR11579:SF0">
    <property type="entry name" value="PROTEIN-L-ISOASPARTATE(D-ASPARTATE) O-METHYLTRANSFERASE"/>
    <property type="match status" value="1"/>
</dbReference>
<comment type="similarity">
    <text evidence="2">Belongs to the methyltransferase superfamily. L-isoaspartyl/D-aspartyl protein methyltransferase family.</text>
</comment>
<dbReference type="GO" id="GO:0004719">
    <property type="term" value="F:protein-L-isoaspartate (D-aspartate) O-methyltransferase activity"/>
    <property type="evidence" value="ECO:0007669"/>
    <property type="project" value="UniProtKB-EC"/>
</dbReference>
<keyword evidence="8" id="KW-0949">S-adenosyl-L-methionine</keyword>
<dbReference type="CDD" id="cd02440">
    <property type="entry name" value="AdoMet_MTases"/>
    <property type="match status" value="1"/>
</dbReference>
<dbReference type="AlphaFoldDB" id="A0A0G1KH42"/>
<dbReference type="Proteomes" id="UP000033915">
    <property type="component" value="Unassembled WGS sequence"/>
</dbReference>
<keyword evidence="7 12" id="KW-0808">Transferase</keyword>
<accession>A0A0G1KH42</accession>
<dbReference type="InterPro" id="IPR000682">
    <property type="entry name" value="PCMT"/>
</dbReference>
<evidence type="ECO:0000256" key="8">
    <source>
        <dbReference type="ARBA" id="ARBA00022691"/>
    </source>
</evidence>
<evidence type="ECO:0000256" key="2">
    <source>
        <dbReference type="ARBA" id="ARBA00005369"/>
    </source>
</evidence>
<keyword evidence="6 12" id="KW-0489">Methyltransferase</keyword>
<evidence type="ECO:0000256" key="3">
    <source>
        <dbReference type="ARBA" id="ARBA00011890"/>
    </source>
</evidence>
<evidence type="ECO:0000256" key="9">
    <source>
        <dbReference type="ARBA" id="ARBA00030757"/>
    </source>
</evidence>
<evidence type="ECO:0000256" key="5">
    <source>
        <dbReference type="ARBA" id="ARBA00022490"/>
    </source>
</evidence>
<proteinExistence type="inferred from homology"/>
<dbReference type="PATRIC" id="fig|1618658.3.peg.804"/>
<evidence type="ECO:0000256" key="7">
    <source>
        <dbReference type="ARBA" id="ARBA00022679"/>
    </source>
</evidence>
<dbReference type="Gene3D" id="3.40.50.150">
    <property type="entry name" value="Vaccinia Virus protein VP39"/>
    <property type="match status" value="1"/>
</dbReference>
<gene>
    <name evidence="12" type="ORF">UW81_C0034G0005</name>
</gene>
<dbReference type="GO" id="GO:0005737">
    <property type="term" value="C:cytoplasm"/>
    <property type="evidence" value="ECO:0007669"/>
    <property type="project" value="UniProtKB-SubCell"/>
</dbReference>
<evidence type="ECO:0000256" key="1">
    <source>
        <dbReference type="ARBA" id="ARBA00004496"/>
    </source>
</evidence>
<evidence type="ECO:0000256" key="4">
    <source>
        <dbReference type="ARBA" id="ARBA00013346"/>
    </source>
</evidence>
<evidence type="ECO:0000256" key="6">
    <source>
        <dbReference type="ARBA" id="ARBA00022603"/>
    </source>
</evidence>
<dbReference type="EMBL" id="LCJT01000034">
    <property type="protein sequence ID" value="KKT82835.1"/>
    <property type="molecule type" value="Genomic_DNA"/>
</dbReference>
<name>A0A0G1KH42_9BACT</name>
<reference evidence="12 13" key="1">
    <citation type="journal article" date="2015" name="Nature">
        <title>rRNA introns, odd ribosomes, and small enigmatic genomes across a large radiation of phyla.</title>
        <authorList>
            <person name="Brown C.T."/>
            <person name="Hug L.A."/>
            <person name="Thomas B.C."/>
            <person name="Sharon I."/>
            <person name="Castelle C.J."/>
            <person name="Singh A."/>
            <person name="Wilkins M.J."/>
            <person name="Williams K.H."/>
            <person name="Banfield J.F."/>
        </authorList>
    </citation>
    <scope>NUCLEOTIDE SEQUENCE [LARGE SCALE GENOMIC DNA]</scope>
</reference>
<dbReference type="SUPFAM" id="SSF53335">
    <property type="entry name" value="S-adenosyl-L-methionine-dependent methyltransferases"/>
    <property type="match status" value="1"/>
</dbReference>
<organism evidence="12 13">
    <name type="scientific">Candidatus Giovannonibacteria bacterium GW2011_GWC2_44_9</name>
    <dbReference type="NCBI Taxonomy" id="1618658"/>
    <lineage>
        <taxon>Bacteria</taxon>
        <taxon>Candidatus Giovannoniibacteriota</taxon>
    </lineage>
</organism>
<evidence type="ECO:0000313" key="12">
    <source>
        <dbReference type="EMBL" id="KKT82835.1"/>
    </source>
</evidence>
<dbReference type="EC" id="2.1.1.77" evidence="3"/>
<dbReference type="Pfam" id="PF01135">
    <property type="entry name" value="PCMT"/>
    <property type="match status" value="1"/>
</dbReference>
<dbReference type="PANTHER" id="PTHR11579">
    <property type="entry name" value="PROTEIN-L-ISOASPARTATE O-METHYLTRANSFERASE"/>
    <property type="match status" value="1"/>
</dbReference>
<sequence length="222" mass="24099">MALVDELITKGVLKSKRLIEAFYAVDRKNFLPENLKESAYLDEPLPIGEGQTISQPWTVAFMLELLSPEPGENIMEIGYGSGWQTALLAATGANVYAIELVPELCKFGKENFKKFGRGKVRFYCQDGTLGLPEIAERIGGFDKIIVAAALGAAKIPTHVGTADLLPPAWKDQLKAGGRIVTPIGHSIFEFIKKPASPSQGGPDEAFEEIEHPGFAFVPLVSK</sequence>
<comment type="subcellular location">
    <subcellularLocation>
        <location evidence="1">Cytoplasm</location>
    </subcellularLocation>
</comment>
<evidence type="ECO:0000313" key="13">
    <source>
        <dbReference type="Proteomes" id="UP000033915"/>
    </source>
</evidence>
<evidence type="ECO:0000256" key="11">
    <source>
        <dbReference type="ARBA" id="ARBA00031350"/>
    </source>
</evidence>